<comment type="caution">
    <text evidence="2">The sequence shown here is derived from an EMBL/GenBank/DDBJ whole genome shotgun (WGS) entry which is preliminary data.</text>
</comment>
<keyword evidence="1" id="KW-1133">Transmembrane helix</keyword>
<proteinExistence type="predicted"/>
<reference evidence="3" key="1">
    <citation type="journal article" date="2019" name="Int. J. Syst. Evol. Microbiol.">
        <title>The Global Catalogue of Microorganisms (GCM) 10K type strain sequencing project: providing services to taxonomists for standard genome sequencing and annotation.</title>
        <authorList>
            <consortium name="The Broad Institute Genomics Platform"/>
            <consortium name="The Broad Institute Genome Sequencing Center for Infectious Disease"/>
            <person name="Wu L."/>
            <person name="Ma J."/>
        </authorList>
    </citation>
    <scope>NUCLEOTIDE SEQUENCE [LARGE SCALE GENOMIC DNA]</scope>
    <source>
        <strain evidence="3">CGMCC 4.7275</strain>
    </source>
</reference>
<sequence length="48" mass="4673">MTAVGTAADGGELKRRLGMPDAVVIGLGSMIGAGIFAALAPAARACSR</sequence>
<dbReference type="EMBL" id="BMMV01000028">
    <property type="protein sequence ID" value="GGK23448.1"/>
    <property type="molecule type" value="Genomic_DNA"/>
</dbReference>
<keyword evidence="3" id="KW-1185">Reference proteome</keyword>
<keyword evidence="1" id="KW-0472">Membrane</keyword>
<accession>A0ABQ2ESG0</accession>
<dbReference type="RefSeq" id="WP_189111094.1">
    <property type="nucleotide sequence ID" value="NZ_BMMV01000028.1"/>
</dbReference>
<name>A0ABQ2ESG0_9ACTN</name>
<protein>
    <recommendedName>
        <fullName evidence="4">Amino acid permease</fullName>
    </recommendedName>
</protein>
<organism evidence="2 3">
    <name type="scientific">Streptomyces camponoticapitis</name>
    <dbReference type="NCBI Taxonomy" id="1616125"/>
    <lineage>
        <taxon>Bacteria</taxon>
        <taxon>Bacillati</taxon>
        <taxon>Actinomycetota</taxon>
        <taxon>Actinomycetes</taxon>
        <taxon>Kitasatosporales</taxon>
        <taxon>Streptomycetaceae</taxon>
        <taxon>Streptomyces</taxon>
    </lineage>
</organism>
<evidence type="ECO:0000313" key="2">
    <source>
        <dbReference type="EMBL" id="GGK23448.1"/>
    </source>
</evidence>
<gene>
    <name evidence="2" type="ORF">GCM10011583_64220</name>
</gene>
<evidence type="ECO:0000313" key="3">
    <source>
        <dbReference type="Proteomes" id="UP000660265"/>
    </source>
</evidence>
<evidence type="ECO:0000256" key="1">
    <source>
        <dbReference type="SAM" id="Phobius"/>
    </source>
</evidence>
<keyword evidence="1" id="KW-0812">Transmembrane</keyword>
<feature type="transmembrane region" description="Helical" evidence="1">
    <location>
        <begin position="22"/>
        <end position="43"/>
    </location>
</feature>
<dbReference type="Proteomes" id="UP000660265">
    <property type="component" value="Unassembled WGS sequence"/>
</dbReference>
<evidence type="ECO:0008006" key="4">
    <source>
        <dbReference type="Google" id="ProtNLM"/>
    </source>
</evidence>